<feature type="transmembrane region" description="Helical" evidence="5">
    <location>
        <begin position="156"/>
        <end position="175"/>
    </location>
</feature>
<dbReference type="Proteomes" id="UP000060602">
    <property type="component" value="Chromosome"/>
</dbReference>
<dbReference type="PANTHER" id="PTHR43496">
    <property type="entry name" value="PROTEIN LPLB"/>
    <property type="match status" value="1"/>
</dbReference>
<protein>
    <submittedName>
        <fullName evidence="7">ABC transporter permease</fullName>
    </submittedName>
</protein>
<feature type="transmembrane region" description="Helical" evidence="5">
    <location>
        <begin position="24"/>
        <end position="46"/>
    </location>
</feature>
<feature type="domain" description="ABC transmembrane type-1" evidence="6">
    <location>
        <begin position="78"/>
        <end position="276"/>
    </location>
</feature>
<dbReference type="GO" id="GO:0055085">
    <property type="term" value="P:transmembrane transport"/>
    <property type="evidence" value="ECO:0007669"/>
    <property type="project" value="InterPro"/>
</dbReference>
<feature type="transmembrane region" description="Helical" evidence="5">
    <location>
        <begin position="390"/>
        <end position="413"/>
    </location>
</feature>
<evidence type="ECO:0000256" key="1">
    <source>
        <dbReference type="ARBA" id="ARBA00004651"/>
    </source>
</evidence>
<dbReference type="PROSITE" id="PS50928">
    <property type="entry name" value="ABC_TM1"/>
    <property type="match status" value="2"/>
</dbReference>
<dbReference type="InterPro" id="IPR000515">
    <property type="entry name" value="MetI-like"/>
</dbReference>
<feature type="transmembrane region" description="Helical" evidence="5">
    <location>
        <begin position="82"/>
        <end position="101"/>
    </location>
</feature>
<feature type="transmembrane region" description="Helical" evidence="5">
    <location>
        <begin position="211"/>
        <end position="235"/>
    </location>
</feature>
<feature type="transmembrane region" description="Helical" evidence="5">
    <location>
        <begin position="481"/>
        <end position="506"/>
    </location>
</feature>
<evidence type="ECO:0000256" key="4">
    <source>
        <dbReference type="ARBA" id="ARBA00023136"/>
    </source>
</evidence>
<feature type="domain" description="ABC transmembrane type-1" evidence="6">
    <location>
        <begin position="355"/>
        <end position="548"/>
    </location>
</feature>
<sequence length="560" mass="60009">MNTVRIGAATSPRANRAPASLDRLLLWTCVGIPMAGLALFFLYPLATVGWRSLVEKDGGIGLGNYAEVFATRGILTATANSLTMSAATTAVSLLLGFAIAFGLDRSRMRGKALVKLALVLPLLAPSLVQGLGLIFILGRNGLVHRWTGWEFDIYGFWGLLISNVFYALPQAVLILQAALRNTDARYYDAAEVMGASSLRQFFDITLPNCKFGLLSAAFVVFVITITDFGNAAVIGGNYRVLATEIYSQVSGQMNFGMGSVVGILLLLPSLISVQIERVASQRQFGAASPSGLRVTPQPARGRDLAFTAGVLLCASTIVVTVATVVFASFMRLWPYRMEWTLKHYDITVSGGYAPLWTSLYLSLAAAAGGVLLLFFLTFGVCRIPRAWAKLVYLVSVLPVGVPGLVLGLSYIFAFNSPSTPLYALYGSAALIALCNFYHYHTQGFLTMMTGMRAVPQALEEAVSCLGGGTLQVLRDAVLPQIAATVLGVFFFLFMRSMVTLSAVIFLVTPSVSVAPVSVLRLDEAGFVSQAAAYSTLIMLVVGGSLLAMRALIALPARRRK</sequence>
<comment type="similarity">
    <text evidence="5">Belongs to the binding-protein-dependent transport system permease family.</text>
</comment>
<name>A0A0X8P174_ALCXX</name>
<dbReference type="GO" id="GO:0005886">
    <property type="term" value="C:plasma membrane"/>
    <property type="evidence" value="ECO:0007669"/>
    <property type="project" value="UniProtKB-SubCell"/>
</dbReference>
<feature type="transmembrane region" description="Helical" evidence="5">
    <location>
        <begin position="353"/>
        <end position="378"/>
    </location>
</feature>
<evidence type="ECO:0000259" key="6">
    <source>
        <dbReference type="PROSITE" id="PS50928"/>
    </source>
</evidence>
<dbReference type="AlphaFoldDB" id="A0A0X8P174"/>
<evidence type="ECO:0000256" key="5">
    <source>
        <dbReference type="RuleBase" id="RU363032"/>
    </source>
</evidence>
<keyword evidence="4 5" id="KW-0472">Membrane</keyword>
<dbReference type="SUPFAM" id="SSF161098">
    <property type="entry name" value="MetI-like"/>
    <property type="match status" value="2"/>
</dbReference>
<dbReference type="InterPro" id="IPR035906">
    <property type="entry name" value="MetI-like_sf"/>
</dbReference>
<keyword evidence="2 5" id="KW-0812">Transmembrane</keyword>
<feature type="transmembrane region" description="Helical" evidence="5">
    <location>
        <begin position="304"/>
        <end position="333"/>
    </location>
</feature>
<feature type="transmembrane region" description="Helical" evidence="5">
    <location>
        <begin position="419"/>
        <end position="439"/>
    </location>
</feature>
<reference evidence="8" key="1">
    <citation type="submission" date="2015-12" db="EMBL/GenBank/DDBJ databases">
        <title>FDA dAtabase for Regulatory Grade micrObial Sequences (FDA-ARGOS): Supporting development and validation of Infectious Disease Dx tests.</title>
        <authorList>
            <person name="Case J."/>
            <person name="Tallon L."/>
            <person name="Sadzewicz L."/>
            <person name="Sengamalay N."/>
            <person name="Ott S."/>
            <person name="Godinez A."/>
            <person name="Nagaraj S."/>
            <person name="Nadendla S."/>
            <person name="Sichtig H."/>
        </authorList>
    </citation>
    <scope>NUCLEOTIDE SEQUENCE [LARGE SCALE GENOMIC DNA]</scope>
    <source>
        <strain evidence="8">FDAARGOS_147</strain>
    </source>
</reference>
<feature type="transmembrane region" description="Helical" evidence="5">
    <location>
        <begin position="526"/>
        <end position="552"/>
    </location>
</feature>
<comment type="subcellular location">
    <subcellularLocation>
        <location evidence="1 5">Cell membrane</location>
        <topology evidence="1 5">Multi-pass membrane protein</topology>
    </subcellularLocation>
</comment>
<feature type="transmembrane region" description="Helical" evidence="5">
    <location>
        <begin position="255"/>
        <end position="273"/>
    </location>
</feature>
<dbReference type="RefSeq" id="WP_061072892.1">
    <property type="nucleotide sequence ID" value="NZ_CP014060.2"/>
</dbReference>
<dbReference type="CDD" id="cd06261">
    <property type="entry name" value="TM_PBP2"/>
    <property type="match status" value="2"/>
</dbReference>
<evidence type="ECO:0000256" key="3">
    <source>
        <dbReference type="ARBA" id="ARBA00022989"/>
    </source>
</evidence>
<gene>
    <name evidence="7" type="ORF">AL504_19365</name>
</gene>
<evidence type="ECO:0000313" key="8">
    <source>
        <dbReference type="Proteomes" id="UP000060602"/>
    </source>
</evidence>
<feature type="transmembrane region" description="Helical" evidence="5">
    <location>
        <begin position="113"/>
        <end position="136"/>
    </location>
</feature>
<dbReference type="Pfam" id="PF00528">
    <property type="entry name" value="BPD_transp_1"/>
    <property type="match status" value="1"/>
</dbReference>
<keyword evidence="3 5" id="KW-1133">Transmembrane helix</keyword>
<dbReference type="Gene3D" id="1.10.3720.10">
    <property type="entry name" value="MetI-like"/>
    <property type="match status" value="2"/>
</dbReference>
<accession>A0A0X8P174</accession>
<organism evidence="7 8">
    <name type="scientific">Alcaligenes xylosoxydans xylosoxydans</name>
    <name type="common">Achromobacter xylosoxidans</name>
    <dbReference type="NCBI Taxonomy" id="85698"/>
    <lineage>
        <taxon>Bacteria</taxon>
        <taxon>Pseudomonadati</taxon>
        <taxon>Pseudomonadota</taxon>
        <taxon>Betaproteobacteria</taxon>
        <taxon>Burkholderiales</taxon>
        <taxon>Alcaligenaceae</taxon>
        <taxon>Achromobacter</taxon>
    </lineage>
</organism>
<proteinExistence type="inferred from homology"/>
<evidence type="ECO:0000313" key="7">
    <source>
        <dbReference type="EMBL" id="AMG37980.1"/>
    </source>
</evidence>
<keyword evidence="5" id="KW-0813">Transport</keyword>
<dbReference type="PANTHER" id="PTHR43496:SF1">
    <property type="entry name" value="POLYGALACTURONAN_RHAMNOGALACTURONAN TRANSPORT SYSTEM PERMEASE PROTEIN YTEP"/>
    <property type="match status" value="1"/>
</dbReference>
<dbReference type="EMBL" id="CP014060">
    <property type="protein sequence ID" value="AMG37980.1"/>
    <property type="molecule type" value="Genomic_DNA"/>
</dbReference>
<evidence type="ECO:0000256" key="2">
    <source>
        <dbReference type="ARBA" id="ARBA00022692"/>
    </source>
</evidence>